<dbReference type="PANTHER" id="PTHR11289:SF0">
    <property type="entry name" value="BREAST CANCER TYPE 2 SUSCEPTIBILITY PROTEIN"/>
    <property type="match status" value="1"/>
</dbReference>
<feature type="compositionally biased region" description="Basic and acidic residues" evidence="2">
    <location>
        <begin position="1627"/>
        <end position="1637"/>
    </location>
</feature>
<dbReference type="SUPFAM" id="SSF81878">
    <property type="entry name" value="BRCA2 tower domain"/>
    <property type="match status" value="1"/>
</dbReference>
<feature type="non-terminal residue" evidence="5">
    <location>
        <position position="1874"/>
    </location>
</feature>
<proteinExistence type="predicted"/>
<dbReference type="PANTHER" id="PTHR11289">
    <property type="entry name" value="BREAST CANCER TYPE 2 SUSCEPTIBILITY PROTEIN BRCA2"/>
    <property type="match status" value="1"/>
</dbReference>
<organism evidence="5 6">
    <name type="scientific">Neocallimastix californiae</name>
    <dbReference type="NCBI Taxonomy" id="1754190"/>
    <lineage>
        <taxon>Eukaryota</taxon>
        <taxon>Fungi</taxon>
        <taxon>Fungi incertae sedis</taxon>
        <taxon>Chytridiomycota</taxon>
        <taxon>Chytridiomycota incertae sedis</taxon>
        <taxon>Neocallimastigomycetes</taxon>
        <taxon>Neocallimastigales</taxon>
        <taxon>Neocallimastigaceae</taxon>
        <taxon>Neocallimastix</taxon>
    </lineage>
</organism>
<keyword evidence="1" id="KW-0175">Coiled coil</keyword>
<dbReference type="SUPFAM" id="SSF50249">
    <property type="entry name" value="Nucleic acid-binding proteins"/>
    <property type="match status" value="2"/>
</dbReference>
<dbReference type="Pfam" id="PF09103">
    <property type="entry name" value="BRCA-2_OB1"/>
    <property type="match status" value="1"/>
</dbReference>
<dbReference type="SUPFAM" id="SSF81872">
    <property type="entry name" value="BRCA2 helical domain"/>
    <property type="match status" value="1"/>
</dbReference>
<feature type="compositionally biased region" description="Basic and acidic residues" evidence="2">
    <location>
        <begin position="1546"/>
        <end position="1584"/>
    </location>
</feature>
<reference evidence="5 6" key="1">
    <citation type="submission" date="2016-08" db="EMBL/GenBank/DDBJ databases">
        <title>A Parts List for Fungal Cellulosomes Revealed by Comparative Genomics.</title>
        <authorList>
            <consortium name="DOE Joint Genome Institute"/>
            <person name="Haitjema C.H."/>
            <person name="Gilmore S.P."/>
            <person name="Henske J.K."/>
            <person name="Solomon K.V."/>
            <person name="De Groot R."/>
            <person name="Kuo A."/>
            <person name="Mondo S.J."/>
            <person name="Salamov A.A."/>
            <person name="Labutti K."/>
            <person name="Zhao Z."/>
            <person name="Chiniquy J."/>
            <person name="Barry K."/>
            <person name="Brewer H.M."/>
            <person name="Purvine S.O."/>
            <person name="Wright A.T."/>
            <person name="Boxma B."/>
            <person name="Van Alen T."/>
            <person name="Hackstein J.H."/>
            <person name="Baker S.E."/>
            <person name="Grigoriev I.V."/>
            <person name="O'Malley M.A."/>
        </authorList>
    </citation>
    <scope>NUCLEOTIDE SEQUENCE [LARGE SCALE GENOMIC DNA]</scope>
    <source>
        <strain evidence="5 6">G1</strain>
    </source>
</reference>
<evidence type="ECO:0008006" key="7">
    <source>
        <dbReference type="Google" id="ProtNLM"/>
    </source>
</evidence>
<name>A0A1Y2FB76_9FUNG</name>
<evidence type="ECO:0000313" key="6">
    <source>
        <dbReference type="Proteomes" id="UP000193920"/>
    </source>
</evidence>
<dbReference type="CDD" id="cd04493">
    <property type="entry name" value="BRCA2DBD_OB1"/>
    <property type="match status" value="1"/>
</dbReference>
<feature type="compositionally biased region" description="Low complexity" evidence="2">
    <location>
        <begin position="1585"/>
        <end position="1604"/>
    </location>
</feature>
<gene>
    <name evidence="5" type="ORF">LY90DRAFT_664357</name>
</gene>
<accession>A0A1Y2FB76</accession>
<feature type="region of interest" description="Disordered" evidence="2">
    <location>
        <begin position="1616"/>
        <end position="1638"/>
    </location>
</feature>
<evidence type="ECO:0000259" key="4">
    <source>
        <dbReference type="Pfam" id="PF09169"/>
    </source>
</evidence>
<feature type="domain" description="Breast cancer type 2 susceptibility protein helical" evidence="4">
    <location>
        <begin position="577"/>
        <end position="691"/>
    </location>
</feature>
<dbReference type="InterPro" id="IPR012340">
    <property type="entry name" value="NA-bd_OB-fold"/>
</dbReference>
<dbReference type="Gene3D" id="2.40.50.140">
    <property type="entry name" value="Nucleic acid-binding proteins"/>
    <property type="match status" value="3"/>
</dbReference>
<evidence type="ECO:0000259" key="3">
    <source>
        <dbReference type="Pfam" id="PF09103"/>
    </source>
</evidence>
<feature type="coiled-coil region" evidence="1">
    <location>
        <begin position="887"/>
        <end position="914"/>
    </location>
</feature>
<dbReference type="EMBL" id="MCOG01000011">
    <property type="protein sequence ID" value="ORY81143.1"/>
    <property type="molecule type" value="Genomic_DNA"/>
</dbReference>
<dbReference type="Proteomes" id="UP000193920">
    <property type="component" value="Unassembled WGS sequence"/>
</dbReference>
<dbReference type="InterPro" id="IPR015525">
    <property type="entry name" value="BRCA2"/>
</dbReference>
<dbReference type="OrthoDB" id="21095at2759"/>
<dbReference type="GO" id="GO:0000724">
    <property type="term" value="P:double-strand break repair via homologous recombination"/>
    <property type="evidence" value="ECO:0007669"/>
    <property type="project" value="InterPro"/>
</dbReference>
<keyword evidence="6" id="KW-1185">Reference proteome</keyword>
<evidence type="ECO:0000256" key="2">
    <source>
        <dbReference type="SAM" id="MobiDB-lite"/>
    </source>
</evidence>
<comment type="caution">
    <text evidence="5">The sequence shown here is derived from an EMBL/GenBank/DDBJ whole genome shotgun (WGS) entry which is preliminary data.</text>
</comment>
<feature type="region of interest" description="Disordered" evidence="2">
    <location>
        <begin position="1545"/>
        <end position="1604"/>
    </location>
</feature>
<dbReference type="Pfam" id="PF09169">
    <property type="entry name" value="BRCA-2_helical"/>
    <property type="match status" value="1"/>
</dbReference>
<dbReference type="InterPro" id="IPR015187">
    <property type="entry name" value="BRCA2_OB_1"/>
</dbReference>
<dbReference type="InterPro" id="IPR015252">
    <property type="entry name" value="BRCA2_hlx"/>
</dbReference>
<dbReference type="InterPro" id="IPR036315">
    <property type="entry name" value="BRCA2_hlx_sf"/>
</dbReference>
<dbReference type="STRING" id="1754190.A0A1Y2FB76"/>
<dbReference type="GO" id="GO:0006355">
    <property type="term" value="P:regulation of DNA-templated transcription"/>
    <property type="evidence" value="ECO:0007669"/>
    <property type="project" value="TreeGrafter"/>
</dbReference>
<protein>
    <recommendedName>
        <fullName evidence="7">BRCA2 OB1 domain-containing protein</fullName>
    </recommendedName>
</protein>
<feature type="coiled-coil region" evidence="1">
    <location>
        <begin position="1742"/>
        <end position="1792"/>
    </location>
</feature>
<sequence length="1874" mass="218911">MNKAGLVEFEFKAGNRKELPKLSKEAITHAKKMLGDDLFDDNMNNENLSNKNEPMEFGFKTGNGKELPKLSKEAIAHAKKMLGDDLFDDNNMNNEMLANKNEPVEFGFKTGNGKELPKLSKEAITKAKKMLGDDLFDDDNMNNESLSNKNEPMEFGFKTGNGKELPKLSKEAIIKAKKMLGDDLFDDNVNNESLSNKNEPMEFGFKTGNGKELPKLSKEAVTKAKKMLGDDLFDDDNMNSEMLANKNEPIEFGFKTGNGKELPKLSKEAITKAKKMLGDDLFDDDNMNSEMLANKNEPMEFGFKTGNGKELPKLSKEAITKAKKMLGDDLFDDDNMNSEMLANKNEPMEFGFKTGNGKELPKLSKEAITDAKKMLSDDLFDDKVGNEMQMKIKEIEKENFTKENRNSKSSIKLINNKVYKKIFNNNKENIINKISIPSENKENVLDMNYLKNSNIKKDYSINKFSRKFITNKKNHLRKKSNEEKNILKPLHIINKNNNILKPKPFLTNIKNIAKPLMGNNINSKTIGQVKKKKYLSNRPFKLPSIVKPIEDNNVYNNKVTNNSNNKNTVDFKQNENKKSLAEVFRFLPQNFTQEHVEKILGKDIAIMNPQIASTYRFRINNMETWGSHEAYQELKQYNLNMNIATEDWVDNHYKWIVWKIASMIRTENSLYKEYWNKDKIIEQLLFRYNKENNLRKHSALKLIIERDNISTKYMILCVSGIVIQDINDNDNNTNNISENTNKTPEIYLELTDGWYSINAKIDQILQKAVKDKKIFIGQKLCISGAKLIGSNDPLPVLEANDLVRLNLTANSTRIAKWDTKLGYQNHKSFKISLCYIQPLGGQISMVDVVVMKKYSICYSEKKGDGIYILRNQTEEEEEEENLNNIKIKQFQNEIDNYNKQNENKNKKMKHTRKLTKKELVSIMNGEDLYNEMEKYHDTYSFLELISESQKRILNDYINEKKTAEYETIRNDFLRKTNKLNNERNVSSFLRIKVCDYFTENKKNYEKKYVYLTIWNPNIKTINSITEGKRYQIFYPKVKPENNNIKYSLSLNGLNNILEKPVEDNVLKNTLYKPREIITFNCFASLTIGSEIDVVAYCLAIHYLDPKLNSNIPLKAICILSDNTKNFLIVEITSNVKCLRNFNNYQNPIFIRNLKIKGFNESCNLFIGCINIYTEVKLHSTVIYEKEKWEILKDWTKTNNKEFYQQKIISEEILSYIIDPSALKPIINHNIYNINAFSPLIPKRNLLLNDNNTNTNATNNNSTNYKNYNYNNYNNNSNNRNSNDTNKTLFNEIPELFEIAKLAPNVNDQLNLINKIDHKLYHHNSPLINLNKNQIHNIPSSLIRNLSSNENLERNKLLREWVWKSVNYRTFSIYAHLDNLFINYDESNKIFNINEEINTKNVDNNIQFILTFDNGDLLWKVQLGLRQFLDFLSLKESKKIGCYCDIEDDFYKDILKDLMKSIQQHTNSHSLMSYKRDLNKKKLNSMIIEILEEKEMPSKNEVKLSSLINNFIDQFYYYGIINVDEEKEDQSNKNINANINNISVDDINQKNENNELKSNKENNKNDDRSENKDSDKNKDKVKDENSNSNSNSYANANENKNINENVNVNAKENIYENRIKNQSKNSSNKKEFGNETDIKLNNNKNNNNYNYRPSWWKEYILNAFENLRIQYWNNQKIKNSMTREEFIFWVLKNGKIVKDEDLWQNFIIWIKQKKLNKKENNNLQSTNSNDNILIKDKNDNNYLNDIEINLNNNNNNNENLITEIINDNNKKDKNELEYKIEKIKLDLEDEENNAYSEVIEIFIDEMIVQKSKHGEDKSFSLSFFTLLFHEDEWNQIIKLVTSWLKESQFKLLLLKEKSTLSYNTIFKYLSIHIIN</sequence>
<evidence type="ECO:0000313" key="5">
    <source>
        <dbReference type="EMBL" id="ORY81143.1"/>
    </source>
</evidence>
<feature type="domain" description="BRCA2 OB1" evidence="3">
    <location>
        <begin position="698"/>
        <end position="824"/>
    </location>
</feature>
<evidence type="ECO:0000256" key="1">
    <source>
        <dbReference type="SAM" id="Coils"/>
    </source>
</evidence>